<evidence type="ECO:0000256" key="1">
    <source>
        <dbReference type="SAM" id="MobiDB-lite"/>
    </source>
</evidence>
<feature type="chain" id="PRO_5004507958" evidence="2">
    <location>
        <begin position="23"/>
        <end position="152"/>
    </location>
</feature>
<gene>
    <name evidence="3" type="ORF">GLAREA_12450</name>
</gene>
<dbReference type="OrthoDB" id="5152093at2759"/>
<dbReference type="AlphaFoldDB" id="S3D3F9"/>
<dbReference type="KEGG" id="glz:GLAREA_12450"/>
<keyword evidence="4" id="KW-1185">Reference proteome</keyword>
<organism evidence="3 4">
    <name type="scientific">Glarea lozoyensis (strain ATCC 20868 / MF5171)</name>
    <dbReference type="NCBI Taxonomy" id="1116229"/>
    <lineage>
        <taxon>Eukaryota</taxon>
        <taxon>Fungi</taxon>
        <taxon>Dikarya</taxon>
        <taxon>Ascomycota</taxon>
        <taxon>Pezizomycotina</taxon>
        <taxon>Leotiomycetes</taxon>
        <taxon>Helotiales</taxon>
        <taxon>Helotiaceae</taxon>
        <taxon>Glarea</taxon>
    </lineage>
</organism>
<reference evidence="3 4" key="1">
    <citation type="journal article" date="2013" name="BMC Genomics">
        <title>Genomics-driven discovery of the pneumocandin biosynthetic gene cluster in the fungus Glarea lozoyensis.</title>
        <authorList>
            <person name="Chen L."/>
            <person name="Yue Q."/>
            <person name="Zhang X."/>
            <person name="Xiang M."/>
            <person name="Wang C."/>
            <person name="Li S."/>
            <person name="Che Y."/>
            <person name="Ortiz-Lopez F.J."/>
            <person name="Bills G.F."/>
            <person name="Liu X."/>
            <person name="An Z."/>
        </authorList>
    </citation>
    <scope>NUCLEOTIDE SEQUENCE [LARGE SCALE GENOMIC DNA]</scope>
    <source>
        <strain evidence="4">ATCC 20868 / MF5171</strain>
    </source>
</reference>
<protein>
    <submittedName>
        <fullName evidence="3">Uncharacterized protein</fullName>
    </submittedName>
</protein>
<feature type="signal peptide" evidence="2">
    <location>
        <begin position="1"/>
        <end position="22"/>
    </location>
</feature>
<dbReference type="RefSeq" id="XP_008081423.1">
    <property type="nucleotide sequence ID" value="XM_008083232.1"/>
</dbReference>
<name>S3D3F9_GLAL2</name>
<proteinExistence type="predicted"/>
<feature type="region of interest" description="Disordered" evidence="1">
    <location>
        <begin position="109"/>
        <end position="132"/>
    </location>
</feature>
<accession>S3D3F9</accession>
<dbReference type="HOGENOM" id="CLU_1722543_0_0_1"/>
<sequence length="152" mass="15570">MRFSNCFSLLAAAVFTLVSAEAYTTDAFTGPAPISNIHARVAAQIFSRQNIQDCGNGQHCTNSICCGNINCMPADAQCCTNGQYCLSGGTCMLESGIMKCQHADGTFENSGSDNSGSDAPATTPAPKPSSGEQVKVGLGGVLVIALGAVLLL</sequence>
<dbReference type="GeneID" id="19471491"/>
<dbReference type="EMBL" id="KE145361">
    <property type="protein sequence ID" value="EPE31694.1"/>
    <property type="molecule type" value="Genomic_DNA"/>
</dbReference>
<evidence type="ECO:0000313" key="4">
    <source>
        <dbReference type="Proteomes" id="UP000016922"/>
    </source>
</evidence>
<keyword evidence="2" id="KW-0732">Signal</keyword>
<evidence type="ECO:0000313" key="3">
    <source>
        <dbReference type="EMBL" id="EPE31694.1"/>
    </source>
</evidence>
<dbReference type="Proteomes" id="UP000016922">
    <property type="component" value="Unassembled WGS sequence"/>
</dbReference>
<evidence type="ECO:0000256" key="2">
    <source>
        <dbReference type="SAM" id="SignalP"/>
    </source>
</evidence>